<evidence type="ECO:0000256" key="7">
    <source>
        <dbReference type="SAM" id="Phobius"/>
    </source>
</evidence>
<evidence type="ECO:0000256" key="6">
    <source>
        <dbReference type="SAM" id="MobiDB-lite"/>
    </source>
</evidence>
<feature type="region of interest" description="Disordered" evidence="6">
    <location>
        <begin position="392"/>
        <end position="469"/>
    </location>
</feature>
<accession>A0A2X2YNE1</accession>
<keyword evidence="5 7" id="KW-0472">Membrane</keyword>
<dbReference type="GO" id="GO:0055085">
    <property type="term" value="P:transmembrane transport"/>
    <property type="evidence" value="ECO:0007669"/>
    <property type="project" value="TreeGrafter"/>
</dbReference>
<feature type="transmembrane region" description="Helical" evidence="7">
    <location>
        <begin position="186"/>
        <end position="204"/>
    </location>
</feature>
<dbReference type="RefSeq" id="WP_004007470.1">
    <property type="nucleotide sequence ID" value="NZ_CP068112.1"/>
</dbReference>
<feature type="transmembrane region" description="Helical" evidence="7">
    <location>
        <begin position="266"/>
        <end position="288"/>
    </location>
</feature>
<dbReference type="Proteomes" id="UP000250245">
    <property type="component" value="Unassembled WGS sequence"/>
</dbReference>
<gene>
    <name evidence="9" type="primary">tqsA</name>
    <name evidence="8" type="ORF">HHJ67_05225</name>
    <name evidence="9" type="ORF">NCTC11820_01622</name>
</gene>
<dbReference type="InterPro" id="IPR002549">
    <property type="entry name" value="AI-2E-like"/>
</dbReference>
<feature type="compositionally biased region" description="Basic and acidic residues" evidence="6">
    <location>
        <begin position="414"/>
        <end position="433"/>
    </location>
</feature>
<dbReference type="AlphaFoldDB" id="A0A2X2YNE1"/>
<sequence>MGMLDKAKGMVQAVKPGVISDRGSAGAEAERANAAKAAEQKASGLEAWPTGMRFAFALAASALIIFLLSLIAGVFMPTFLAFSLALAVRPASEWLIRHRWPVGLAALVNIVLLFAILFIMLGLIAIAITAMVTELPRYGAKFQALYEHAINQLDRRGFDTSAVLDSWKNVDINRVFSYLSGFANQISGAGTTLFFIIMVAIFVVGDTVVVRRRAAELASYAPGFAIALRNFSLRVRTYFLMTTVFGAVVALVDVGILYAFGVPTPWTWGILAFVANYIPAVGFILSMIPPILLALALDGVWPAVGVFIGYMVASLLFLNILQPRIAGNAVGLNATVSFLSLMVWSTVMGPLGAILAVPLTLFFKAIFVDSDPRTAWIDVFFRPSDAPTSLVTSREFRDRDGDGVDDTTGIPRGIDTRLREEQIQDAAEKERARAQATLEELNQEALEQAAEKAEKEKAKKVDPSAKTAE</sequence>
<keyword evidence="4 7" id="KW-1133">Transmembrane helix</keyword>
<dbReference type="Proteomes" id="UP000553981">
    <property type="component" value="Unassembled WGS sequence"/>
</dbReference>
<dbReference type="GO" id="GO:0016020">
    <property type="term" value="C:membrane"/>
    <property type="evidence" value="ECO:0007669"/>
    <property type="project" value="UniProtKB-SubCell"/>
</dbReference>
<organism evidence="9 10">
    <name type="scientific">Mobiluncus curtisii</name>
    <dbReference type="NCBI Taxonomy" id="2051"/>
    <lineage>
        <taxon>Bacteria</taxon>
        <taxon>Bacillati</taxon>
        <taxon>Actinomycetota</taxon>
        <taxon>Actinomycetes</taxon>
        <taxon>Actinomycetales</taxon>
        <taxon>Actinomycetaceae</taxon>
        <taxon>Mobiluncus</taxon>
    </lineage>
</organism>
<dbReference type="PANTHER" id="PTHR21716">
    <property type="entry name" value="TRANSMEMBRANE PROTEIN"/>
    <property type="match status" value="1"/>
</dbReference>
<evidence type="ECO:0000256" key="3">
    <source>
        <dbReference type="ARBA" id="ARBA00022692"/>
    </source>
</evidence>
<evidence type="ECO:0000256" key="1">
    <source>
        <dbReference type="ARBA" id="ARBA00004141"/>
    </source>
</evidence>
<feature type="compositionally biased region" description="Basic and acidic residues" evidence="6">
    <location>
        <begin position="449"/>
        <end position="469"/>
    </location>
</feature>
<dbReference type="OMA" id="NPKFMAS"/>
<dbReference type="Pfam" id="PF01594">
    <property type="entry name" value="AI-2E_transport"/>
    <property type="match status" value="1"/>
</dbReference>
<feature type="transmembrane region" description="Helical" evidence="7">
    <location>
        <begin position="300"/>
        <end position="321"/>
    </location>
</feature>
<reference evidence="8 11" key="2">
    <citation type="submission" date="2020-04" db="EMBL/GenBank/DDBJ databases">
        <title>Antimicrobial susceptibility and clonality of vaginal-derived multi-drug resistant Mobiluncus isolates in China.</title>
        <authorList>
            <person name="Zhang X."/>
        </authorList>
    </citation>
    <scope>NUCLEOTIDE SEQUENCE [LARGE SCALE GENOMIC DNA]</scope>
    <source>
        <strain evidence="8 11">19</strain>
    </source>
</reference>
<comment type="subcellular location">
    <subcellularLocation>
        <location evidence="1">Membrane</location>
        <topology evidence="1">Multi-pass membrane protein</topology>
    </subcellularLocation>
</comment>
<dbReference type="EMBL" id="UASJ01000001">
    <property type="protein sequence ID" value="SQB65554.1"/>
    <property type="molecule type" value="Genomic_DNA"/>
</dbReference>
<evidence type="ECO:0000313" key="10">
    <source>
        <dbReference type="Proteomes" id="UP000250245"/>
    </source>
</evidence>
<evidence type="ECO:0000313" key="8">
    <source>
        <dbReference type="EMBL" id="NMW87153.1"/>
    </source>
</evidence>
<protein>
    <submittedName>
        <fullName evidence="8">AI-2E family transporter</fullName>
    </submittedName>
    <submittedName>
        <fullName evidence="9">Transport of quorum-sensing signal protein</fullName>
    </submittedName>
</protein>
<feature type="transmembrane region" description="Helical" evidence="7">
    <location>
        <begin position="341"/>
        <end position="363"/>
    </location>
</feature>
<proteinExistence type="inferred from homology"/>
<comment type="similarity">
    <text evidence="2">Belongs to the autoinducer-2 exporter (AI-2E) (TC 2.A.86) family.</text>
</comment>
<evidence type="ECO:0000313" key="9">
    <source>
        <dbReference type="EMBL" id="SQB65554.1"/>
    </source>
</evidence>
<keyword evidence="3 7" id="KW-0812">Transmembrane</keyword>
<name>A0A2X2YNE1_9ACTO</name>
<dbReference type="PANTHER" id="PTHR21716:SF64">
    <property type="entry name" value="AI-2 TRANSPORT PROTEIN TQSA"/>
    <property type="match status" value="1"/>
</dbReference>
<evidence type="ECO:0000313" key="11">
    <source>
        <dbReference type="Proteomes" id="UP000553981"/>
    </source>
</evidence>
<evidence type="ECO:0000256" key="4">
    <source>
        <dbReference type="ARBA" id="ARBA00022989"/>
    </source>
</evidence>
<feature type="transmembrane region" description="Helical" evidence="7">
    <location>
        <begin position="55"/>
        <end position="88"/>
    </location>
</feature>
<feature type="compositionally biased region" description="Low complexity" evidence="6">
    <location>
        <begin position="434"/>
        <end position="448"/>
    </location>
</feature>
<dbReference type="GeneID" id="55565106"/>
<evidence type="ECO:0000256" key="5">
    <source>
        <dbReference type="ARBA" id="ARBA00023136"/>
    </source>
</evidence>
<feature type="transmembrane region" description="Helical" evidence="7">
    <location>
        <begin position="100"/>
        <end position="128"/>
    </location>
</feature>
<evidence type="ECO:0000256" key="2">
    <source>
        <dbReference type="ARBA" id="ARBA00009773"/>
    </source>
</evidence>
<feature type="transmembrane region" description="Helical" evidence="7">
    <location>
        <begin position="238"/>
        <end position="260"/>
    </location>
</feature>
<dbReference type="EMBL" id="JABCUI010000002">
    <property type="protein sequence ID" value="NMW87153.1"/>
    <property type="molecule type" value="Genomic_DNA"/>
</dbReference>
<reference evidence="9 10" key="1">
    <citation type="submission" date="2018-06" db="EMBL/GenBank/DDBJ databases">
        <authorList>
            <consortium name="Pathogen Informatics"/>
            <person name="Doyle S."/>
        </authorList>
    </citation>
    <scope>NUCLEOTIDE SEQUENCE [LARGE SCALE GENOMIC DNA]</scope>
    <source>
        <strain evidence="9 10">NCTC11820</strain>
    </source>
</reference>